<dbReference type="EMBL" id="JBHLSV010000003">
    <property type="protein sequence ID" value="MFC0673041.1"/>
    <property type="molecule type" value="Genomic_DNA"/>
</dbReference>
<evidence type="ECO:0000313" key="3">
    <source>
        <dbReference type="Proteomes" id="UP001589793"/>
    </source>
</evidence>
<name>A0ABV6R7T1_9MICO</name>
<feature type="transmembrane region" description="Helical" evidence="1">
    <location>
        <begin position="24"/>
        <end position="45"/>
    </location>
</feature>
<reference evidence="2 3" key="1">
    <citation type="submission" date="2024-09" db="EMBL/GenBank/DDBJ databases">
        <authorList>
            <person name="Sun Q."/>
            <person name="Mori K."/>
        </authorList>
    </citation>
    <scope>NUCLEOTIDE SEQUENCE [LARGE SCALE GENOMIC DNA]</scope>
    <source>
        <strain evidence="2 3">CICC 10874</strain>
    </source>
</reference>
<dbReference type="InterPro" id="IPR025443">
    <property type="entry name" value="DUF4307"/>
</dbReference>
<organism evidence="2 3">
    <name type="scientific">Brachybacterium hainanense</name>
    <dbReference type="NCBI Taxonomy" id="1541174"/>
    <lineage>
        <taxon>Bacteria</taxon>
        <taxon>Bacillati</taxon>
        <taxon>Actinomycetota</taxon>
        <taxon>Actinomycetes</taxon>
        <taxon>Micrococcales</taxon>
        <taxon>Dermabacteraceae</taxon>
        <taxon>Brachybacterium</taxon>
    </lineage>
</organism>
<keyword evidence="3" id="KW-1185">Reference proteome</keyword>
<keyword evidence="1" id="KW-0812">Transmembrane</keyword>
<accession>A0ABV6R7T1</accession>
<dbReference type="Pfam" id="PF14155">
    <property type="entry name" value="DUF4307"/>
    <property type="match status" value="1"/>
</dbReference>
<dbReference type="Proteomes" id="UP001589793">
    <property type="component" value="Unassembled WGS sequence"/>
</dbReference>
<proteinExistence type="predicted"/>
<dbReference type="RefSeq" id="WP_376978293.1">
    <property type="nucleotide sequence ID" value="NZ_JBHLSV010000003.1"/>
</dbReference>
<comment type="caution">
    <text evidence="2">The sequence shown here is derived from an EMBL/GenBank/DDBJ whole genome shotgun (WGS) entry which is preliminary data.</text>
</comment>
<keyword evidence="1" id="KW-1133">Transmembrane helix</keyword>
<evidence type="ECO:0000313" key="2">
    <source>
        <dbReference type="EMBL" id="MFC0673041.1"/>
    </source>
</evidence>
<gene>
    <name evidence="2" type="ORF">ACFFF6_03620</name>
</gene>
<evidence type="ECO:0000256" key="1">
    <source>
        <dbReference type="SAM" id="Phobius"/>
    </source>
</evidence>
<protein>
    <submittedName>
        <fullName evidence="2">DUF4307 domain-containing protein</fullName>
    </submittedName>
</protein>
<keyword evidence="1" id="KW-0472">Membrane</keyword>
<sequence>MNDVPEHLRSRYGGPLIAPRTARILLIIGGAVFAAVVVAVGLRFADQPVRVETTSYSHVDDGHISVQFLVTKAPDTAVTCTVQALNEGRAQVGFVEVEIPASPDRQVSHTVTIATQGPAVSGEALGCTER</sequence>